<accession>A0ABV7DN37</accession>
<evidence type="ECO:0000313" key="3">
    <source>
        <dbReference type="Proteomes" id="UP001595377"/>
    </source>
</evidence>
<dbReference type="RefSeq" id="WP_380705421.1">
    <property type="nucleotide sequence ID" value="NZ_JBHRSP010000042.1"/>
</dbReference>
<evidence type="ECO:0000256" key="1">
    <source>
        <dbReference type="SAM" id="MobiDB-lite"/>
    </source>
</evidence>
<dbReference type="Proteomes" id="UP001595377">
    <property type="component" value="Unassembled WGS sequence"/>
</dbReference>
<feature type="region of interest" description="Disordered" evidence="1">
    <location>
        <begin position="113"/>
        <end position="137"/>
    </location>
</feature>
<keyword evidence="3" id="KW-1185">Reference proteome</keyword>
<sequence length="296" mass="31400">MATVSSFESLRFPSRADLGQFAELFEPLYAASTEDARRQAVAALSRCPQVPERTALFIGTQPVGIAAIFLTVSRAVSDRTLLAVLDATGPEHARAIAGREALSPAVVEALVGRHQDHASRQTGAEREDVRQDAERTAREEAVRDELRALVRAMGPVRDAAPAPLAPASELHRALLVRFARAGETGMLAVALADALGASQWLSERILLDLSGQQLAETLLALGLDRADSRFVLSKVYPHMTAGAAGALVAALDPESAVERVRSWQRADRYTNGGDLPEAANGDGAPATDARRGRAAG</sequence>
<proteinExistence type="predicted"/>
<reference evidence="3" key="1">
    <citation type="journal article" date="2019" name="Int. J. Syst. Evol. Microbiol.">
        <title>The Global Catalogue of Microorganisms (GCM) 10K type strain sequencing project: providing services to taxonomists for standard genome sequencing and annotation.</title>
        <authorList>
            <consortium name="The Broad Institute Genomics Platform"/>
            <consortium name="The Broad Institute Genome Sequencing Center for Infectious Disease"/>
            <person name="Wu L."/>
            <person name="Ma J."/>
        </authorList>
    </citation>
    <scope>NUCLEOTIDE SEQUENCE [LARGE SCALE GENOMIC DNA]</scope>
    <source>
        <strain evidence="3">KCTC 52677</strain>
    </source>
</reference>
<gene>
    <name evidence="2" type="ORF">ACFOHH_22150</name>
</gene>
<feature type="region of interest" description="Disordered" evidence="1">
    <location>
        <begin position="267"/>
        <end position="296"/>
    </location>
</feature>
<organism evidence="2 3">
    <name type="scientific">Shinella pollutisoli</name>
    <dbReference type="NCBI Taxonomy" id="2250594"/>
    <lineage>
        <taxon>Bacteria</taxon>
        <taxon>Pseudomonadati</taxon>
        <taxon>Pseudomonadota</taxon>
        <taxon>Alphaproteobacteria</taxon>
        <taxon>Hyphomicrobiales</taxon>
        <taxon>Rhizobiaceae</taxon>
        <taxon>Shinella</taxon>
    </lineage>
</organism>
<protein>
    <recommendedName>
        <fullName evidence="4">DUF2336 domain-containing protein</fullName>
    </recommendedName>
</protein>
<name>A0ABV7DN37_9HYPH</name>
<comment type="caution">
    <text evidence="2">The sequence shown here is derived from an EMBL/GenBank/DDBJ whole genome shotgun (WGS) entry which is preliminary data.</text>
</comment>
<evidence type="ECO:0000313" key="2">
    <source>
        <dbReference type="EMBL" id="MFC3075830.1"/>
    </source>
</evidence>
<dbReference type="EMBL" id="JBHRSP010000042">
    <property type="protein sequence ID" value="MFC3075830.1"/>
    <property type="molecule type" value="Genomic_DNA"/>
</dbReference>
<evidence type="ECO:0008006" key="4">
    <source>
        <dbReference type="Google" id="ProtNLM"/>
    </source>
</evidence>